<dbReference type="PRINTS" id="PR00385">
    <property type="entry name" value="P450"/>
</dbReference>
<evidence type="ECO:0000256" key="6">
    <source>
        <dbReference type="RuleBase" id="RU000461"/>
    </source>
</evidence>
<dbReference type="SUPFAM" id="SSF48264">
    <property type="entry name" value="Cytochrome P450"/>
    <property type="match status" value="1"/>
</dbReference>
<comment type="caution">
    <text evidence="7">The sequence shown here is derived from an EMBL/GenBank/DDBJ whole genome shotgun (WGS) entry which is preliminary data.</text>
</comment>
<accession>A0A014P9P7</accession>
<dbReference type="PROSITE" id="PS00086">
    <property type="entry name" value="CYTOCHROME_P450"/>
    <property type="match status" value="1"/>
</dbReference>
<comment type="similarity">
    <text evidence="6">Belongs to the cytochrome P450 family.</text>
</comment>
<dbReference type="GO" id="GO:0016705">
    <property type="term" value="F:oxidoreductase activity, acting on paired donors, with incorporation or reduction of molecular oxygen"/>
    <property type="evidence" value="ECO:0007669"/>
    <property type="project" value="InterPro"/>
</dbReference>
<reference evidence="7 8" key="1">
    <citation type="submission" date="2014-02" db="EMBL/GenBank/DDBJ databases">
        <title>The genome sequence of the entomopathogenic fungus Metarhizium robertsii ARSEF 2575.</title>
        <authorList>
            <person name="Giuliano Garisto Donzelli B."/>
            <person name="Roe B.A."/>
            <person name="Macmil S.L."/>
            <person name="Krasnoff S.B."/>
            <person name="Gibson D.M."/>
        </authorList>
    </citation>
    <scope>NUCLEOTIDE SEQUENCE [LARGE SCALE GENOMIC DNA]</scope>
    <source>
        <strain evidence="7 8">ARSEF 2575</strain>
    </source>
</reference>
<dbReference type="HOGENOM" id="CLU_001570_14_7_1"/>
<evidence type="ECO:0000313" key="7">
    <source>
        <dbReference type="EMBL" id="EXV00356.1"/>
    </source>
</evidence>
<dbReference type="AlphaFoldDB" id="A0A014P9P7"/>
<dbReference type="InterPro" id="IPR036396">
    <property type="entry name" value="Cyt_P450_sf"/>
</dbReference>
<evidence type="ECO:0000256" key="2">
    <source>
        <dbReference type="ARBA" id="ARBA00022617"/>
    </source>
</evidence>
<comment type="cofactor">
    <cofactor evidence="1 5">
        <name>heme</name>
        <dbReference type="ChEBI" id="CHEBI:30413"/>
    </cofactor>
</comment>
<keyword evidence="6" id="KW-0503">Monooxygenase</keyword>
<dbReference type="InterPro" id="IPR017972">
    <property type="entry name" value="Cyt_P450_CS"/>
</dbReference>
<dbReference type="GO" id="GO:0004497">
    <property type="term" value="F:monooxygenase activity"/>
    <property type="evidence" value="ECO:0007669"/>
    <property type="project" value="UniProtKB-KW"/>
</dbReference>
<dbReference type="InterPro" id="IPR050121">
    <property type="entry name" value="Cytochrome_P450_monoxygenase"/>
</dbReference>
<name>A0A014P9P7_9HYPO</name>
<feature type="binding site" description="axial binding residue" evidence="5">
    <location>
        <position position="193"/>
    </location>
    <ligand>
        <name>heme</name>
        <dbReference type="ChEBI" id="CHEBI:30413"/>
    </ligand>
    <ligandPart>
        <name>Fe</name>
        <dbReference type="ChEBI" id="CHEBI:18248"/>
    </ligandPart>
</feature>
<dbReference type="InterPro" id="IPR002401">
    <property type="entry name" value="Cyt_P450_E_grp-I"/>
</dbReference>
<proteinExistence type="inferred from homology"/>
<keyword evidence="3 5" id="KW-0479">Metal-binding</keyword>
<dbReference type="Gene3D" id="1.10.630.10">
    <property type="entry name" value="Cytochrome P450"/>
    <property type="match status" value="1"/>
</dbReference>
<dbReference type="EMBL" id="JELW01000013">
    <property type="protein sequence ID" value="EXV00356.1"/>
    <property type="molecule type" value="Genomic_DNA"/>
</dbReference>
<dbReference type="PANTHER" id="PTHR24305:SF161">
    <property type="entry name" value="P450, PUTATIVE (EUROFUNG)-RELATED"/>
    <property type="match status" value="1"/>
</dbReference>
<keyword evidence="2 5" id="KW-0349">Heme</keyword>
<organism evidence="7 8">
    <name type="scientific">Metarhizium robertsii</name>
    <dbReference type="NCBI Taxonomy" id="568076"/>
    <lineage>
        <taxon>Eukaryota</taxon>
        <taxon>Fungi</taxon>
        <taxon>Dikarya</taxon>
        <taxon>Ascomycota</taxon>
        <taxon>Pezizomycotina</taxon>
        <taxon>Sordariomycetes</taxon>
        <taxon>Hypocreomycetidae</taxon>
        <taxon>Hypocreales</taxon>
        <taxon>Clavicipitaceae</taxon>
        <taxon>Metarhizium</taxon>
    </lineage>
</organism>
<sequence>MSRLVAASMKHQKYTIDLTNKYTTSRKDFMSYLLSGRTRVSDIQLAAHASDFVIAGSETTATTLAVVFYYLCNNASVKQQLEEEILSAFPAYKDINATSVAKLKYLHAVCLEVLRIFPPLPLGLPREVPHPGKVVGGFYVPGRTIVSTNHYAASMGTDNFDKPEAFMPRRWLTGEPTDILEASKPFSCGPRSCLGRGLIYKNAFVLLNENLDWNRESKMHLLWQKPKLLMELTKRSWNRMRHMDHQTQLILCSYTRCPGTSTCPTDSK</sequence>
<dbReference type="GO" id="GO:0020037">
    <property type="term" value="F:heme binding"/>
    <property type="evidence" value="ECO:0007669"/>
    <property type="project" value="InterPro"/>
</dbReference>
<evidence type="ECO:0000313" key="8">
    <source>
        <dbReference type="Proteomes" id="UP000030151"/>
    </source>
</evidence>
<dbReference type="Pfam" id="PF00067">
    <property type="entry name" value="p450"/>
    <property type="match status" value="1"/>
</dbReference>
<evidence type="ECO:0000256" key="4">
    <source>
        <dbReference type="ARBA" id="ARBA00023004"/>
    </source>
</evidence>
<dbReference type="PRINTS" id="PR00463">
    <property type="entry name" value="EP450I"/>
</dbReference>
<evidence type="ECO:0000256" key="1">
    <source>
        <dbReference type="ARBA" id="ARBA00001971"/>
    </source>
</evidence>
<dbReference type="PANTHER" id="PTHR24305">
    <property type="entry name" value="CYTOCHROME P450"/>
    <property type="match status" value="1"/>
</dbReference>
<keyword evidence="4 5" id="KW-0408">Iron</keyword>
<gene>
    <name evidence="7" type="ORF">X797_006416</name>
</gene>
<dbReference type="InterPro" id="IPR001128">
    <property type="entry name" value="Cyt_P450"/>
</dbReference>
<evidence type="ECO:0000256" key="5">
    <source>
        <dbReference type="PIRSR" id="PIRSR602401-1"/>
    </source>
</evidence>
<protein>
    <submittedName>
        <fullName evidence="7">Cytochrome P450</fullName>
    </submittedName>
</protein>
<dbReference type="GO" id="GO:0005506">
    <property type="term" value="F:iron ion binding"/>
    <property type="evidence" value="ECO:0007669"/>
    <property type="project" value="InterPro"/>
</dbReference>
<evidence type="ECO:0000256" key="3">
    <source>
        <dbReference type="ARBA" id="ARBA00022723"/>
    </source>
</evidence>
<keyword evidence="6" id="KW-0560">Oxidoreductase</keyword>
<dbReference type="Proteomes" id="UP000030151">
    <property type="component" value="Unassembled WGS sequence"/>
</dbReference>